<keyword evidence="2" id="KW-1185">Reference proteome</keyword>
<dbReference type="KEGG" id="hbs:IPV69_15855"/>
<evidence type="ECO:0000313" key="1">
    <source>
        <dbReference type="EMBL" id="QOV87756.1"/>
    </source>
</evidence>
<reference evidence="1 2" key="1">
    <citation type="submission" date="2020-10" db="EMBL/GenBank/DDBJ databases">
        <title>Wide distribution of Phycisphaera-like planctomycetes from WD2101 soil group in peatlands and genome analysis of the first cultivated representative.</title>
        <authorList>
            <person name="Dedysh S.N."/>
            <person name="Beletsky A.V."/>
            <person name="Ivanova A."/>
            <person name="Kulichevskaya I.S."/>
            <person name="Suzina N.E."/>
            <person name="Philippov D.A."/>
            <person name="Rakitin A.L."/>
            <person name="Mardanov A.V."/>
            <person name="Ravin N.V."/>
        </authorList>
    </citation>
    <scope>NUCLEOTIDE SEQUENCE [LARGE SCALE GENOMIC DNA]</scope>
    <source>
        <strain evidence="1 2">M1803</strain>
    </source>
</reference>
<protein>
    <submittedName>
        <fullName evidence="1">Uncharacterized protein</fullName>
    </submittedName>
</protein>
<sequence>MMTSNQSWVSPVQKVLWSVAAVAGLAIVIACGGGSKQQAVPSQFASYPRSEALDRIIDTHVEAGTDSRYERILLTTWFLDGDPRVARFMSVTPAGKCSKYQYVHNAEYSGPPQPTQLSSERVSEILIAAANLPPSQQPRLENMVIVSFRKNGIWETRLYDRMNRPPALSTIFETTGAPIIP</sequence>
<evidence type="ECO:0000313" key="2">
    <source>
        <dbReference type="Proteomes" id="UP000593765"/>
    </source>
</evidence>
<organism evidence="1 2">
    <name type="scientific">Humisphaera borealis</name>
    <dbReference type="NCBI Taxonomy" id="2807512"/>
    <lineage>
        <taxon>Bacteria</taxon>
        <taxon>Pseudomonadati</taxon>
        <taxon>Planctomycetota</taxon>
        <taxon>Phycisphaerae</taxon>
        <taxon>Tepidisphaerales</taxon>
        <taxon>Tepidisphaeraceae</taxon>
        <taxon>Humisphaera</taxon>
    </lineage>
</organism>
<name>A0A7M2WQL4_9BACT</name>
<dbReference type="EMBL" id="CP063458">
    <property type="protein sequence ID" value="QOV87756.1"/>
    <property type="molecule type" value="Genomic_DNA"/>
</dbReference>
<proteinExistence type="predicted"/>
<dbReference type="RefSeq" id="WP_206290666.1">
    <property type="nucleotide sequence ID" value="NZ_CP063458.1"/>
</dbReference>
<dbReference type="AlphaFoldDB" id="A0A7M2WQL4"/>
<dbReference type="Proteomes" id="UP000593765">
    <property type="component" value="Chromosome"/>
</dbReference>
<accession>A0A7M2WQL4</accession>
<gene>
    <name evidence="1" type="ORF">IPV69_15855</name>
</gene>